<dbReference type="EMBL" id="CADCXV010000795">
    <property type="protein sequence ID" value="CAB0035668.1"/>
    <property type="molecule type" value="Genomic_DNA"/>
</dbReference>
<organism evidence="2 3">
    <name type="scientific">Trichogramma brassicae</name>
    <dbReference type="NCBI Taxonomy" id="86971"/>
    <lineage>
        <taxon>Eukaryota</taxon>
        <taxon>Metazoa</taxon>
        <taxon>Ecdysozoa</taxon>
        <taxon>Arthropoda</taxon>
        <taxon>Hexapoda</taxon>
        <taxon>Insecta</taxon>
        <taxon>Pterygota</taxon>
        <taxon>Neoptera</taxon>
        <taxon>Endopterygota</taxon>
        <taxon>Hymenoptera</taxon>
        <taxon>Apocrita</taxon>
        <taxon>Proctotrupomorpha</taxon>
        <taxon>Chalcidoidea</taxon>
        <taxon>Trichogrammatidae</taxon>
        <taxon>Trichogramma</taxon>
    </lineage>
</organism>
<accession>A0A6H5IFA4</accession>
<sequence length="438" mass="50155">MTITGTPPSYSTALANSSVTQSQNYQPPPMYQQHAQMQLQQQQQARNRLGTAQSGIRQAGAQFPPQQQQQHMQIQRKLLHHQQQQQQQQLKQRLLQQQQQQQLLIPSNATAPDQISTGIQNIDNLLNNTVAPNVTLQIRTQQITNQQPGLQQQRSMSSPGTPVSARQSPYPAEAFPPPASPTASQFPPAQSTNVSIASPQYRLQRAISTSTTTTQVSGTHSEYVRKELRTVVDARMLNNMNQHQQQHHQQQQQQRVPNNFQNNLTGQVLQEDLDTLGLSYDVANSGLGQYLKLTLIFNIETQNFLVKSVFISTSYRLLWKRWYKVIQSHHYSRNCYQTPRFLSLGQFYDFFVLYIFQTEFKKIEILNEVYVGELSIFNIIFERKLYDHPLIKNLTVMEEPVIEENTTTSPVISECYKVTAAVAPILSKFGFDWYTSRS</sequence>
<name>A0A6H5IFA4_9HYME</name>
<feature type="compositionally biased region" description="Polar residues" evidence="1">
    <location>
        <begin position="181"/>
        <end position="192"/>
    </location>
</feature>
<dbReference type="Proteomes" id="UP000479190">
    <property type="component" value="Unassembled WGS sequence"/>
</dbReference>
<feature type="compositionally biased region" description="Polar residues" evidence="1">
    <location>
        <begin position="1"/>
        <end position="25"/>
    </location>
</feature>
<dbReference type="AlphaFoldDB" id="A0A6H5IFA4"/>
<evidence type="ECO:0000256" key="1">
    <source>
        <dbReference type="SAM" id="MobiDB-lite"/>
    </source>
</evidence>
<evidence type="ECO:0000313" key="2">
    <source>
        <dbReference type="EMBL" id="CAB0035668.1"/>
    </source>
</evidence>
<keyword evidence="3" id="KW-1185">Reference proteome</keyword>
<gene>
    <name evidence="2" type="ORF">TBRA_LOCUS7556</name>
</gene>
<feature type="region of interest" description="Disordered" evidence="1">
    <location>
        <begin position="1"/>
        <end position="31"/>
    </location>
</feature>
<dbReference type="OrthoDB" id="199771at2759"/>
<protein>
    <submittedName>
        <fullName evidence="2">Uncharacterized protein</fullName>
    </submittedName>
</protein>
<reference evidence="2 3" key="1">
    <citation type="submission" date="2020-02" db="EMBL/GenBank/DDBJ databases">
        <authorList>
            <person name="Ferguson B K."/>
        </authorList>
    </citation>
    <scope>NUCLEOTIDE SEQUENCE [LARGE SCALE GENOMIC DNA]</scope>
</reference>
<feature type="region of interest" description="Disordered" evidence="1">
    <location>
        <begin position="144"/>
        <end position="192"/>
    </location>
</feature>
<evidence type="ECO:0000313" key="3">
    <source>
        <dbReference type="Proteomes" id="UP000479190"/>
    </source>
</evidence>
<proteinExistence type="predicted"/>
<feature type="compositionally biased region" description="Polar residues" evidence="1">
    <location>
        <begin position="144"/>
        <end position="167"/>
    </location>
</feature>